<evidence type="ECO:0000256" key="2">
    <source>
        <dbReference type="ARBA" id="ARBA00022723"/>
    </source>
</evidence>
<dbReference type="InterPro" id="IPR017896">
    <property type="entry name" value="4Fe4S_Fe-S-bd"/>
</dbReference>
<evidence type="ECO:0000256" key="1">
    <source>
        <dbReference type="ARBA" id="ARBA00022485"/>
    </source>
</evidence>
<dbReference type="GO" id="GO:0046872">
    <property type="term" value="F:metal ion binding"/>
    <property type="evidence" value="ECO:0007669"/>
    <property type="project" value="UniProtKB-KW"/>
</dbReference>
<dbReference type="GO" id="GO:0016491">
    <property type="term" value="F:oxidoreductase activity"/>
    <property type="evidence" value="ECO:0007669"/>
    <property type="project" value="UniProtKB-ARBA"/>
</dbReference>
<evidence type="ECO:0000259" key="6">
    <source>
        <dbReference type="PROSITE" id="PS51379"/>
    </source>
</evidence>
<evidence type="ECO:0000256" key="3">
    <source>
        <dbReference type="ARBA" id="ARBA00022737"/>
    </source>
</evidence>
<keyword evidence="3" id="KW-0677">Repeat</keyword>
<dbReference type="PANTHER" id="PTHR32479:SF17">
    <property type="entry name" value="GLYCOLATE OXIDASE IRON-SULFUR SUBUNIT"/>
    <property type="match status" value="1"/>
</dbReference>
<dbReference type="GO" id="GO:0051539">
    <property type="term" value="F:4 iron, 4 sulfur cluster binding"/>
    <property type="evidence" value="ECO:0007669"/>
    <property type="project" value="UniProtKB-KW"/>
</dbReference>
<dbReference type="PROSITE" id="PS00198">
    <property type="entry name" value="4FE4S_FER_1"/>
    <property type="match status" value="1"/>
</dbReference>
<keyword evidence="4" id="KW-0408">Iron</keyword>
<reference evidence="7" key="1">
    <citation type="submission" date="2018-05" db="EMBL/GenBank/DDBJ databases">
        <authorList>
            <person name="Lanie J.A."/>
            <person name="Ng W.-L."/>
            <person name="Kazmierczak K.M."/>
            <person name="Andrzejewski T.M."/>
            <person name="Davidsen T.M."/>
            <person name="Wayne K.J."/>
            <person name="Tettelin H."/>
            <person name="Glass J.I."/>
            <person name="Rusch D."/>
            <person name="Podicherti R."/>
            <person name="Tsui H.-C.T."/>
            <person name="Winkler M.E."/>
        </authorList>
    </citation>
    <scope>NUCLEOTIDE SEQUENCE</scope>
</reference>
<dbReference type="PIRSF" id="PIRSF000139">
    <property type="entry name" value="Glc_ox_4Fe-4S"/>
    <property type="match status" value="1"/>
</dbReference>
<keyword evidence="2" id="KW-0479">Metal-binding</keyword>
<dbReference type="InterPro" id="IPR004017">
    <property type="entry name" value="Cys_rich_dom"/>
</dbReference>
<dbReference type="AlphaFoldDB" id="A0A381QIL7"/>
<keyword evidence="1" id="KW-0004">4Fe-4S</keyword>
<evidence type="ECO:0000256" key="4">
    <source>
        <dbReference type="ARBA" id="ARBA00023004"/>
    </source>
</evidence>
<dbReference type="EMBL" id="UINC01001318">
    <property type="protein sequence ID" value="SUZ77483.1"/>
    <property type="molecule type" value="Genomic_DNA"/>
</dbReference>
<dbReference type="PANTHER" id="PTHR32479">
    <property type="entry name" value="GLYCOLATE OXIDASE IRON-SULFUR SUBUNIT"/>
    <property type="match status" value="1"/>
</dbReference>
<dbReference type="SUPFAM" id="SSF54862">
    <property type="entry name" value="4Fe-4S ferredoxins"/>
    <property type="match status" value="1"/>
</dbReference>
<protein>
    <recommendedName>
        <fullName evidence="6">4Fe-4S ferredoxin-type domain-containing protein</fullName>
    </recommendedName>
</protein>
<gene>
    <name evidence="7" type="ORF">METZ01_LOCUS30337</name>
</gene>
<keyword evidence="5" id="KW-0411">Iron-sulfur</keyword>
<proteinExistence type="predicted"/>
<dbReference type="InterPro" id="IPR012257">
    <property type="entry name" value="Glc_ox_4Fe-4S"/>
</dbReference>
<evidence type="ECO:0000256" key="5">
    <source>
        <dbReference type="ARBA" id="ARBA00023014"/>
    </source>
</evidence>
<dbReference type="Pfam" id="PF02754">
    <property type="entry name" value="CCG"/>
    <property type="match status" value="2"/>
</dbReference>
<sequence>MRGLWGGELELEAEVIDPLNRCLDCRACESACPSGVPYGELLEKTRGIILENTQHSLKERILRFFLLRGLFRYTNLLITASWILKIYSASGLPKLITNTILAKLLPQPFVFQQHLLPKCSGKSFKRKHADQILAPLSIEDKQEDAAQIRKENLRVGMFSGCIMDVSEAAIHESTLTLLRHIGCEVVVPGNQSCCGALHVHSGDRKTAREFALKNMAAFENRHLDAIITNAAGCGAQLQEYHHLFTEATAENQKDTRSAADWKNFENKVTDILEFLSAYPDLLANLPWSKDEDIVLYDAPCHLLHAQKVDENPRKLLNSLPGVKLVVLKESNWCCGSAGIYNLVQPELSAAVLNRKTESIRQTLAQNPKASTIVTANPGCLYQIRAGVRSNNIDLRILHPVVYLAERLILNRS</sequence>
<feature type="domain" description="4Fe-4S ferredoxin-type" evidence="6">
    <location>
        <begin position="12"/>
        <end position="44"/>
    </location>
</feature>
<evidence type="ECO:0000313" key="7">
    <source>
        <dbReference type="EMBL" id="SUZ77483.1"/>
    </source>
</evidence>
<name>A0A381QIL7_9ZZZZ</name>
<accession>A0A381QIL7</accession>
<organism evidence="7">
    <name type="scientific">marine metagenome</name>
    <dbReference type="NCBI Taxonomy" id="408172"/>
    <lineage>
        <taxon>unclassified sequences</taxon>
        <taxon>metagenomes</taxon>
        <taxon>ecological metagenomes</taxon>
    </lineage>
</organism>
<dbReference type="PROSITE" id="PS51379">
    <property type="entry name" value="4FE4S_FER_2"/>
    <property type="match status" value="1"/>
</dbReference>
<dbReference type="InterPro" id="IPR017900">
    <property type="entry name" value="4Fe4S_Fe_S_CS"/>
</dbReference>